<evidence type="ECO:0000256" key="6">
    <source>
        <dbReference type="ARBA" id="ARBA00022989"/>
    </source>
</evidence>
<comment type="function">
    <text evidence="9">Part of the tripartite ATP-independent periplasmic (TRAP) transport system.</text>
</comment>
<accession>A0ABT5T6C7</accession>
<evidence type="ECO:0000256" key="4">
    <source>
        <dbReference type="ARBA" id="ARBA00022519"/>
    </source>
</evidence>
<feature type="domain" description="Tripartite ATP-independent periplasmic transporters DctQ component" evidence="10">
    <location>
        <begin position="34"/>
        <end position="158"/>
    </location>
</feature>
<protein>
    <recommendedName>
        <fullName evidence="9">TRAP transporter small permease protein</fullName>
    </recommendedName>
</protein>
<evidence type="ECO:0000259" key="10">
    <source>
        <dbReference type="Pfam" id="PF04290"/>
    </source>
</evidence>
<dbReference type="RefSeq" id="WP_274350859.1">
    <property type="nucleotide sequence ID" value="NZ_JAQZSM010000002.1"/>
</dbReference>
<organism evidence="11 12">
    <name type="scientific">Roseinatronobacter alkalisoli</name>
    <dbReference type="NCBI Taxonomy" id="3028235"/>
    <lineage>
        <taxon>Bacteria</taxon>
        <taxon>Pseudomonadati</taxon>
        <taxon>Pseudomonadota</taxon>
        <taxon>Alphaproteobacteria</taxon>
        <taxon>Rhodobacterales</taxon>
        <taxon>Paracoccaceae</taxon>
        <taxon>Roseinatronobacter</taxon>
    </lineage>
</organism>
<feature type="transmembrane region" description="Helical" evidence="9">
    <location>
        <begin position="94"/>
        <end position="115"/>
    </location>
</feature>
<dbReference type="Pfam" id="PF04290">
    <property type="entry name" value="DctQ"/>
    <property type="match status" value="1"/>
</dbReference>
<keyword evidence="3" id="KW-1003">Cell membrane</keyword>
<sequence>MSGHAKSSYQRIGDLLSQVANAVGGLLFITAFVGFIVQIFFRYVIGDPLRWTEEFTMIAFIWTVFWAAAFVVPIREHVSFDVVYDVVSPQTQRIFAVFSMVMVIIAFGILIPHTIEYLDFLTRRKSPVMRLPMHWIYGCYLLFIAGFALKAAARLVHLIGPDWRTHI</sequence>
<evidence type="ECO:0000256" key="9">
    <source>
        <dbReference type="RuleBase" id="RU369079"/>
    </source>
</evidence>
<evidence type="ECO:0000256" key="3">
    <source>
        <dbReference type="ARBA" id="ARBA00022475"/>
    </source>
</evidence>
<evidence type="ECO:0000313" key="12">
    <source>
        <dbReference type="Proteomes" id="UP001431784"/>
    </source>
</evidence>
<keyword evidence="7 9" id="KW-0472">Membrane</keyword>
<comment type="subunit">
    <text evidence="9">The complex comprises the extracytoplasmic solute receptor protein and the two transmembrane proteins.</text>
</comment>
<keyword evidence="6 9" id="KW-1133">Transmembrane helix</keyword>
<keyword evidence="5 9" id="KW-0812">Transmembrane</keyword>
<dbReference type="InterPro" id="IPR007387">
    <property type="entry name" value="TRAP_DctQ"/>
</dbReference>
<dbReference type="Proteomes" id="UP001431784">
    <property type="component" value="Unassembled WGS sequence"/>
</dbReference>
<dbReference type="PANTHER" id="PTHR35011">
    <property type="entry name" value="2,3-DIKETO-L-GULONATE TRAP TRANSPORTER SMALL PERMEASE PROTEIN YIAM"/>
    <property type="match status" value="1"/>
</dbReference>
<evidence type="ECO:0000256" key="8">
    <source>
        <dbReference type="ARBA" id="ARBA00038436"/>
    </source>
</evidence>
<dbReference type="PANTHER" id="PTHR35011:SF2">
    <property type="entry name" value="2,3-DIKETO-L-GULONATE TRAP TRANSPORTER SMALL PERMEASE PROTEIN YIAM"/>
    <property type="match status" value="1"/>
</dbReference>
<dbReference type="InterPro" id="IPR055348">
    <property type="entry name" value="DctQ"/>
</dbReference>
<evidence type="ECO:0000256" key="2">
    <source>
        <dbReference type="ARBA" id="ARBA00022448"/>
    </source>
</evidence>
<feature type="transmembrane region" description="Helical" evidence="9">
    <location>
        <begin position="20"/>
        <end position="43"/>
    </location>
</feature>
<comment type="similarity">
    <text evidence="8 9">Belongs to the TRAP transporter small permease family.</text>
</comment>
<feature type="transmembrane region" description="Helical" evidence="9">
    <location>
        <begin position="55"/>
        <end position="74"/>
    </location>
</feature>
<keyword evidence="4 9" id="KW-0997">Cell inner membrane</keyword>
<evidence type="ECO:0000256" key="1">
    <source>
        <dbReference type="ARBA" id="ARBA00004429"/>
    </source>
</evidence>
<comment type="caution">
    <text evidence="11">The sequence shown here is derived from an EMBL/GenBank/DDBJ whole genome shotgun (WGS) entry which is preliminary data.</text>
</comment>
<evidence type="ECO:0000256" key="5">
    <source>
        <dbReference type="ARBA" id="ARBA00022692"/>
    </source>
</evidence>
<reference evidence="11" key="1">
    <citation type="submission" date="2023-02" db="EMBL/GenBank/DDBJ databases">
        <title>Description of Roseinatronobacter alkalisoli sp. nov., an alkaliphilic bacerium isolated from soda soil.</title>
        <authorList>
            <person name="Wei W."/>
        </authorList>
    </citation>
    <scope>NUCLEOTIDE SEQUENCE</scope>
    <source>
        <strain evidence="11">HJB301</strain>
    </source>
</reference>
<comment type="subcellular location">
    <subcellularLocation>
        <location evidence="1 9">Cell inner membrane</location>
        <topology evidence="1 9">Multi-pass membrane protein</topology>
    </subcellularLocation>
</comment>
<keyword evidence="2 9" id="KW-0813">Transport</keyword>
<name>A0ABT5T6C7_9RHOB</name>
<feature type="transmembrane region" description="Helical" evidence="9">
    <location>
        <begin position="135"/>
        <end position="153"/>
    </location>
</feature>
<proteinExistence type="inferred from homology"/>
<evidence type="ECO:0000313" key="11">
    <source>
        <dbReference type="EMBL" id="MDD7970265.1"/>
    </source>
</evidence>
<keyword evidence="12" id="KW-1185">Reference proteome</keyword>
<gene>
    <name evidence="11" type="ORF">PUT78_04070</name>
</gene>
<evidence type="ECO:0000256" key="7">
    <source>
        <dbReference type="ARBA" id="ARBA00023136"/>
    </source>
</evidence>
<dbReference type="EMBL" id="JAQZSM010000002">
    <property type="protein sequence ID" value="MDD7970265.1"/>
    <property type="molecule type" value="Genomic_DNA"/>
</dbReference>